<proteinExistence type="predicted"/>
<evidence type="ECO:0000313" key="2">
    <source>
        <dbReference type="Proteomes" id="UP000198362"/>
    </source>
</evidence>
<name>A0A239JPL5_9ACTN</name>
<organism evidence="1 2">
    <name type="scientific">Asanoa hainanensis</name>
    <dbReference type="NCBI Taxonomy" id="560556"/>
    <lineage>
        <taxon>Bacteria</taxon>
        <taxon>Bacillati</taxon>
        <taxon>Actinomycetota</taxon>
        <taxon>Actinomycetes</taxon>
        <taxon>Micromonosporales</taxon>
        <taxon>Micromonosporaceae</taxon>
        <taxon>Asanoa</taxon>
    </lineage>
</organism>
<evidence type="ECO:0000313" key="1">
    <source>
        <dbReference type="EMBL" id="SNT07787.1"/>
    </source>
</evidence>
<keyword evidence="2" id="KW-1185">Reference proteome</keyword>
<accession>A0A239JPL5</accession>
<dbReference type="AlphaFoldDB" id="A0A239JPL5"/>
<dbReference type="Proteomes" id="UP000198362">
    <property type="component" value="Unassembled WGS sequence"/>
</dbReference>
<dbReference type="OrthoDB" id="4021257at2"/>
<dbReference type="EMBL" id="FZPH01000003">
    <property type="protein sequence ID" value="SNT07787.1"/>
    <property type="molecule type" value="Genomic_DNA"/>
</dbReference>
<dbReference type="RefSeq" id="WP_089246302.1">
    <property type="nucleotide sequence ID" value="NZ_FZPH01000003.1"/>
</dbReference>
<protein>
    <submittedName>
        <fullName evidence="1">Uncharacterized protein</fullName>
    </submittedName>
</protein>
<reference evidence="1 2" key="1">
    <citation type="submission" date="2017-06" db="EMBL/GenBank/DDBJ databases">
        <authorList>
            <person name="Kim H.J."/>
            <person name="Triplett B.A."/>
        </authorList>
    </citation>
    <scope>NUCLEOTIDE SEQUENCE [LARGE SCALE GENOMIC DNA]</scope>
    <source>
        <strain evidence="1 2">CGMCC 4.5593</strain>
    </source>
</reference>
<gene>
    <name evidence="1" type="ORF">SAMN05421812_10362</name>
</gene>
<sequence length="279" mass="29405">MIEWLDGVWARALTVRIVEGGDDGGPLLDRSVLAELRGAASIEAVRALTTTGRFTRDVCRCHGGPSIVLLDEAGDVLASAALHSHGSVSWERSRFRNDLLTVDPTGLQLFLAEQGVPGQLTSFLAPLAELLNLYEGSPQFRPAGVAGQRYLTERAVPDVLHPALVALTGRQCGELSEGQVAEFGRLLVAAEPAPDARATALLSWLGRLPIPAEALWGEGVLVRRLLADLAGPDIATAAVQTRTGHGAMGVVNLLMHVDDDGTLAAAVAPTLRALFPPPT</sequence>